<dbReference type="InterPro" id="IPR003959">
    <property type="entry name" value="ATPase_AAA_core"/>
</dbReference>
<keyword evidence="9" id="KW-1185">Reference proteome</keyword>
<reference evidence="8" key="1">
    <citation type="journal article" date="2023" name="Science">
        <title>Elucidation of the pathway for biosynthesis of saponin adjuvants from the soapbark tree.</title>
        <authorList>
            <person name="Reed J."/>
            <person name="Orme A."/>
            <person name="El-Demerdash A."/>
            <person name="Owen C."/>
            <person name="Martin L.B.B."/>
            <person name="Misra R.C."/>
            <person name="Kikuchi S."/>
            <person name="Rejzek M."/>
            <person name="Martin A.C."/>
            <person name="Harkess A."/>
            <person name="Leebens-Mack J."/>
            <person name="Louveau T."/>
            <person name="Stephenson M.J."/>
            <person name="Osbourn A."/>
        </authorList>
    </citation>
    <scope>NUCLEOTIDE SEQUENCE</scope>
    <source>
        <strain evidence="8">S10</strain>
    </source>
</reference>
<dbReference type="Gene3D" id="3.40.50.300">
    <property type="entry name" value="P-loop containing nucleotide triphosphate hydrolases"/>
    <property type="match status" value="1"/>
</dbReference>
<sequence>MPTAVSAARQCLTEEASCAIDDAVAVARRRSHAQTSSLHAVSALLAFPSSTLRDACTRARSCSYSPRRQFRALELSVGFSLDRIPTSKTVEDEPPISNSLMAAIKRSQANQRRHPDSFYLLQIHSQQQQAASFLKVELKHLILSILDDPIVSRVFGEVGFRSCDIKLAILQPPVAQSSRFPQTRSPPIFLCNLTGSEAGRPGFNFPFMGSSGSEDGDENCRRIGEVLVRKTGKNPLLLGVCAGDALRSFRESVQRGRVSFLPAEIAGLNVICIEKEISEFVAEGGSKEKIGLKFKELSLVAEQCSGPGVAVSFGELEAFVGDGVCNAAVSFVVSRLTSLLEIGGGKLWLVGASGTCDIYSKFIALFPTVDKDWDLHLLPITSASPSMEGLNSNSSLMRSFIPFGGFFSTQSEFRNPLSSTNQSFSRCHLCTEKYEHEVSDILKVDLNTLVSDSSASLPLLQRADFDTSKAVDAAKTEDGQASSNAKIVELQSKWNDICQHLHHTRPLPKFDVSQTRYLAPSAEDFRFTEWSGSRSKDLSLNESQYASSSPYIPREAQKIFPPKQFLQLPVVSDVVNINSGIEHVAEVSKNQQIDLESPWCAPFPMANPSLHDSPSSFSLVSVTTDLGLGTLYTSSAQEPNTPKLRDHKKYIQHLSDSISAEFDSVNESNSCRIAGSSTCFSPNSGSKFDLGDFKSLNQIIAEKVGSQYEAICAISRSLSLHRSGIVKHCGSNFRRDIWFTFLGPDKVGKRKIASALGEIVFGNTESIISVDFNSHDRVSPLNSIFGSQEFYAYDVKLRGKTIVDYIAGELRKKPHSVVFLENVDKADVMAQSSLSKAIRTGKFPDSHGREISINNVIFVVTSTNIKGNSNFIMEKEPTTFSEERILEAKTCQMQILLGHVAEDAKRSSSMNVKVTSRKETKKPSSRDKRKLDECNDSNEHEAIPKIQKQDLKAPRSFLDLNLPLEDIEEDINYNDDYESESITENSEAWLDDFFDQVNEKVVFKHFNFDELAKKVLNSISLELQRTFGPETLLEIDNEVMVHILAAAWLSSDRKRAVEDWVDVVLGRSFYETLQKYNPAAQSVLKLVACEGLSQKEQAPGICLPAKINLN</sequence>
<dbReference type="PROSITE" id="PS51903">
    <property type="entry name" value="CLP_R"/>
    <property type="match status" value="1"/>
</dbReference>
<dbReference type="InterPro" id="IPR058680">
    <property type="entry name" value="NBD_SMAX1-like"/>
</dbReference>
<name>A0AAD7PQ82_QUISA</name>
<feature type="domain" description="Clp R" evidence="7">
    <location>
        <begin position="8"/>
        <end position="177"/>
    </location>
</feature>
<gene>
    <name evidence="8" type="ORF">O6P43_014050</name>
</gene>
<accession>A0AAD7PQ82</accession>
<evidence type="ECO:0000256" key="2">
    <source>
        <dbReference type="ARBA" id="ARBA00022737"/>
    </source>
</evidence>
<evidence type="ECO:0000256" key="6">
    <source>
        <dbReference type="SAM" id="MobiDB-lite"/>
    </source>
</evidence>
<keyword evidence="3" id="KW-0805">Transcription regulation</keyword>
<evidence type="ECO:0000256" key="5">
    <source>
        <dbReference type="PROSITE-ProRule" id="PRU01251"/>
    </source>
</evidence>
<dbReference type="InterPro" id="IPR051650">
    <property type="entry name" value="SL_signaling_regulator"/>
</dbReference>
<dbReference type="Pfam" id="PF07724">
    <property type="entry name" value="AAA_2"/>
    <property type="match status" value="1"/>
</dbReference>
<dbReference type="Gene3D" id="1.10.1780.10">
    <property type="entry name" value="Clp, N-terminal domain"/>
    <property type="match status" value="1"/>
</dbReference>
<dbReference type="GO" id="GO:0016887">
    <property type="term" value="F:ATP hydrolysis activity"/>
    <property type="evidence" value="ECO:0007669"/>
    <property type="project" value="InterPro"/>
</dbReference>
<evidence type="ECO:0000313" key="9">
    <source>
        <dbReference type="Proteomes" id="UP001163823"/>
    </source>
</evidence>
<dbReference type="Pfam" id="PF26587">
    <property type="entry name" value="AAA_lid_SMAX1"/>
    <property type="match status" value="1"/>
</dbReference>
<evidence type="ECO:0000259" key="7">
    <source>
        <dbReference type="PROSITE" id="PS51903"/>
    </source>
</evidence>
<dbReference type="CDD" id="cd19499">
    <property type="entry name" value="RecA-like_ClpB_Hsp104-like"/>
    <property type="match status" value="1"/>
</dbReference>
<dbReference type="KEGG" id="qsa:O6P43_014050"/>
<dbReference type="PANTHER" id="PTHR43572">
    <property type="entry name" value="CHAPERONE PROTEIN CLPD, CHLOROPLASTIC"/>
    <property type="match status" value="1"/>
</dbReference>
<evidence type="ECO:0000256" key="4">
    <source>
        <dbReference type="ARBA" id="ARBA00023163"/>
    </source>
</evidence>
<proteinExistence type="inferred from homology"/>
<keyword evidence="4" id="KW-0804">Transcription</keyword>
<dbReference type="SUPFAM" id="SSF81923">
    <property type="entry name" value="Double Clp-N motif"/>
    <property type="match status" value="1"/>
</dbReference>
<comment type="caution">
    <text evidence="8">The sequence shown here is derived from an EMBL/GenBank/DDBJ whole genome shotgun (WGS) entry which is preliminary data.</text>
</comment>
<dbReference type="Pfam" id="PF23569">
    <property type="entry name" value="NBD_SMAX1"/>
    <property type="match status" value="1"/>
</dbReference>
<dbReference type="InterPro" id="IPR027417">
    <property type="entry name" value="P-loop_NTPase"/>
</dbReference>
<comment type="similarity">
    <text evidence="1">Belongs to the ClpA/ClpB family.</text>
</comment>
<evidence type="ECO:0000256" key="3">
    <source>
        <dbReference type="ARBA" id="ARBA00023015"/>
    </source>
</evidence>
<dbReference type="PANTHER" id="PTHR43572:SF38">
    <property type="entry name" value="PROTEIN SMAX1-LIKE 6"/>
    <property type="match status" value="1"/>
</dbReference>
<dbReference type="EMBL" id="JARAOO010000006">
    <property type="protein sequence ID" value="KAJ7964196.1"/>
    <property type="molecule type" value="Genomic_DNA"/>
</dbReference>
<protein>
    <submittedName>
        <fullName evidence="8">Protein SMAX1-LIKE 6-like</fullName>
    </submittedName>
</protein>
<evidence type="ECO:0000313" key="8">
    <source>
        <dbReference type="EMBL" id="KAJ7964196.1"/>
    </source>
</evidence>
<feature type="compositionally biased region" description="Basic and acidic residues" evidence="6">
    <location>
        <begin position="916"/>
        <end position="946"/>
    </location>
</feature>
<evidence type="ECO:0000256" key="1">
    <source>
        <dbReference type="ARBA" id="ARBA00008675"/>
    </source>
</evidence>
<keyword evidence="2 5" id="KW-0677">Repeat</keyword>
<dbReference type="Proteomes" id="UP001163823">
    <property type="component" value="Chromosome 6"/>
</dbReference>
<dbReference type="InterPro" id="IPR004176">
    <property type="entry name" value="Clp_R_N"/>
</dbReference>
<dbReference type="SUPFAM" id="SSF52540">
    <property type="entry name" value="P-loop containing nucleoside triphosphate hydrolases"/>
    <property type="match status" value="1"/>
</dbReference>
<dbReference type="InterPro" id="IPR036628">
    <property type="entry name" value="Clp_N_dom_sf"/>
</dbReference>
<dbReference type="AlphaFoldDB" id="A0AAD7PQ82"/>
<feature type="region of interest" description="Disordered" evidence="6">
    <location>
        <begin position="907"/>
        <end position="946"/>
    </location>
</feature>
<dbReference type="InterPro" id="IPR058954">
    <property type="entry name" value="AAA_lid_SMAX1"/>
</dbReference>
<organism evidence="8 9">
    <name type="scientific">Quillaja saponaria</name>
    <name type="common">Soap bark tree</name>
    <dbReference type="NCBI Taxonomy" id="32244"/>
    <lineage>
        <taxon>Eukaryota</taxon>
        <taxon>Viridiplantae</taxon>
        <taxon>Streptophyta</taxon>
        <taxon>Embryophyta</taxon>
        <taxon>Tracheophyta</taxon>
        <taxon>Spermatophyta</taxon>
        <taxon>Magnoliopsida</taxon>
        <taxon>eudicotyledons</taxon>
        <taxon>Gunneridae</taxon>
        <taxon>Pentapetalae</taxon>
        <taxon>rosids</taxon>
        <taxon>fabids</taxon>
        <taxon>Fabales</taxon>
        <taxon>Quillajaceae</taxon>
        <taxon>Quillaja</taxon>
    </lineage>
</organism>
<dbReference type="GO" id="GO:0005524">
    <property type="term" value="F:ATP binding"/>
    <property type="evidence" value="ECO:0007669"/>
    <property type="project" value="InterPro"/>
</dbReference>